<dbReference type="SUPFAM" id="SSF48019">
    <property type="entry name" value="post-AAA+ oligomerization domain-like"/>
    <property type="match status" value="1"/>
</dbReference>
<keyword evidence="5" id="KW-0235">DNA replication</keyword>
<dbReference type="NCBIfam" id="NF004047">
    <property type="entry name" value="PRK05564.1"/>
    <property type="match status" value="1"/>
</dbReference>
<dbReference type="PANTHER" id="PTHR11669">
    <property type="entry name" value="REPLICATION FACTOR C / DNA POLYMERASE III GAMMA-TAU SUBUNIT"/>
    <property type="match status" value="1"/>
</dbReference>
<evidence type="ECO:0000256" key="1">
    <source>
        <dbReference type="ARBA" id="ARBA00012417"/>
    </source>
</evidence>
<evidence type="ECO:0000256" key="7">
    <source>
        <dbReference type="ARBA" id="ARBA00049244"/>
    </source>
</evidence>
<keyword evidence="3" id="KW-0808">Transferase</keyword>
<keyword evidence="10" id="KW-1185">Reference proteome</keyword>
<gene>
    <name evidence="9" type="ORF">JK636_03140</name>
</gene>
<keyword evidence="6" id="KW-0239">DNA-directed DNA polymerase</keyword>
<feature type="domain" description="DNA polymerase III delta subunit C-terminal" evidence="8">
    <location>
        <begin position="198"/>
        <end position="312"/>
    </location>
</feature>
<sequence length="315" mass="36586">MNFEKIIGHENIKNQINTSIISGMFSHAHLIVGEDGIGKSLIARGIGLKLLGKPYDREYADLIEFKVPDNKQTIGIKYLVEEIIDEINKKPYEGNRKVIIIYEANKMTVDAQNAFLKTIEEPPQGVFIILLCEKLENILETIKSRCQIHKLQRLTLDEMEKFLKIKYSNLSINEIKAVTAFSDGIPGRAERFIEDESFKEIRNTLLSILLSMNNKKPREFLKYEDFFLKYKNNWQETLTWLLSFIRDILVYKETGKEELIINLDKINELKELASLFSFSSLNDIIEIVNKTRQKLERNVNPSLTFSTMLLNFLDI</sequence>
<evidence type="ECO:0000256" key="2">
    <source>
        <dbReference type="ARBA" id="ARBA00014363"/>
    </source>
</evidence>
<dbReference type="Pfam" id="PF09115">
    <property type="entry name" value="DNApol3-delta_C"/>
    <property type="match status" value="1"/>
</dbReference>
<comment type="caution">
    <text evidence="9">The sequence shown here is derived from an EMBL/GenBank/DDBJ whole genome shotgun (WGS) entry which is preliminary data.</text>
</comment>
<evidence type="ECO:0000256" key="6">
    <source>
        <dbReference type="ARBA" id="ARBA00022932"/>
    </source>
</evidence>
<dbReference type="RefSeq" id="WP_202747370.1">
    <property type="nucleotide sequence ID" value="NZ_JAESWC010000001.1"/>
</dbReference>
<evidence type="ECO:0000256" key="3">
    <source>
        <dbReference type="ARBA" id="ARBA00022679"/>
    </source>
</evidence>
<dbReference type="Gene3D" id="1.20.272.10">
    <property type="match status" value="1"/>
</dbReference>
<dbReference type="EMBL" id="JAESWC010000001">
    <property type="protein sequence ID" value="MBL4934750.1"/>
    <property type="molecule type" value="Genomic_DNA"/>
</dbReference>
<protein>
    <recommendedName>
        <fullName evidence="2">DNA polymerase III subunit delta'</fullName>
        <ecNumber evidence="1">2.7.7.7</ecNumber>
    </recommendedName>
</protein>
<proteinExistence type="predicted"/>
<reference evidence="9 10" key="1">
    <citation type="submission" date="2021-01" db="EMBL/GenBank/DDBJ databases">
        <title>Genome public.</title>
        <authorList>
            <person name="Liu C."/>
            <person name="Sun Q."/>
        </authorList>
    </citation>
    <scope>NUCLEOTIDE SEQUENCE [LARGE SCALE GENOMIC DNA]</scope>
    <source>
        <strain evidence="9 10">YIM B02515</strain>
    </source>
</reference>
<dbReference type="SUPFAM" id="SSF52540">
    <property type="entry name" value="P-loop containing nucleoside triphosphate hydrolases"/>
    <property type="match status" value="1"/>
</dbReference>
<evidence type="ECO:0000256" key="4">
    <source>
        <dbReference type="ARBA" id="ARBA00022695"/>
    </source>
</evidence>
<keyword evidence="4" id="KW-0548">Nucleotidyltransferase</keyword>
<comment type="catalytic activity">
    <reaction evidence="7">
        <text>DNA(n) + a 2'-deoxyribonucleoside 5'-triphosphate = DNA(n+1) + diphosphate</text>
        <dbReference type="Rhea" id="RHEA:22508"/>
        <dbReference type="Rhea" id="RHEA-COMP:17339"/>
        <dbReference type="Rhea" id="RHEA-COMP:17340"/>
        <dbReference type="ChEBI" id="CHEBI:33019"/>
        <dbReference type="ChEBI" id="CHEBI:61560"/>
        <dbReference type="ChEBI" id="CHEBI:173112"/>
        <dbReference type="EC" id="2.7.7.7"/>
    </reaction>
</comment>
<evidence type="ECO:0000313" key="9">
    <source>
        <dbReference type="EMBL" id="MBL4934750.1"/>
    </source>
</evidence>
<name>A0ABS1T600_9CLOT</name>
<dbReference type="EC" id="2.7.7.7" evidence="1"/>
<dbReference type="InterPro" id="IPR050238">
    <property type="entry name" value="DNA_Rep/Repair_Clamp_Loader"/>
</dbReference>
<evidence type="ECO:0000256" key="5">
    <source>
        <dbReference type="ARBA" id="ARBA00022705"/>
    </source>
</evidence>
<dbReference type="CDD" id="cd00009">
    <property type="entry name" value="AAA"/>
    <property type="match status" value="1"/>
</dbReference>
<accession>A0ABS1T600</accession>
<dbReference type="Proteomes" id="UP000632377">
    <property type="component" value="Unassembled WGS sequence"/>
</dbReference>
<dbReference type="InterPro" id="IPR027417">
    <property type="entry name" value="P-loop_NTPase"/>
</dbReference>
<evidence type="ECO:0000313" key="10">
    <source>
        <dbReference type="Proteomes" id="UP000632377"/>
    </source>
</evidence>
<dbReference type="PANTHER" id="PTHR11669:SF8">
    <property type="entry name" value="DNA POLYMERASE III SUBUNIT DELTA"/>
    <property type="match status" value="1"/>
</dbReference>
<dbReference type="InterPro" id="IPR008921">
    <property type="entry name" value="DNA_pol3_clamp-load_cplx_C"/>
</dbReference>
<dbReference type="InterPro" id="IPR015199">
    <property type="entry name" value="DNA_pol_III_delta_C"/>
</dbReference>
<dbReference type="Gene3D" id="3.40.50.300">
    <property type="entry name" value="P-loop containing nucleotide triphosphate hydrolases"/>
    <property type="match status" value="1"/>
</dbReference>
<organism evidence="9 10">
    <name type="scientific">Clostridium rhizosphaerae</name>
    <dbReference type="NCBI Taxonomy" id="2803861"/>
    <lineage>
        <taxon>Bacteria</taxon>
        <taxon>Bacillati</taxon>
        <taxon>Bacillota</taxon>
        <taxon>Clostridia</taxon>
        <taxon>Eubacteriales</taxon>
        <taxon>Clostridiaceae</taxon>
        <taxon>Clostridium</taxon>
    </lineage>
</organism>
<evidence type="ECO:0000259" key="8">
    <source>
        <dbReference type="Pfam" id="PF09115"/>
    </source>
</evidence>
<dbReference type="Pfam" id="PF13177">
    <property type="entry name" value="DNA_pol3_delta2"/>
    <property type="match status" value="1"/>
</dbReference>